<evidence type="ECO:0000256" key="1">
    <source>
        <dbReference type="SAM" id="MobiDB-lite"/>
    </source>
</evidence>
<dbReference type="OrthoDB" id="4337792at2759"/>
<feature type="region of interest" description="Disordered" evidence="1">
    <location>
        <begin position="141"/>
        <end position="186"/>
    </location>
</feature>
<protein>
    <recommendedName>
        <fullName evidence="4">Transcription factor domain-containing protein</fullName>
    </recommendedName>
</protein>
<feature type="region of interest" description="Disordered" evidence="1">
    <location>
        <begin position="48"/>
        <end position="129"/>
    </location>
</feature>
<dbReference type="Proteomes" id="UP000293360">
    <property type="component" value="Unassembled WGS sequence"/>
</dbReference>
<accession>A0A4Q4SW05</accession>
<keyword evidence="3" id="KW-1185">Reference proteome</keyword>
<organism evidence="2 3">
    <name type="scientific">Monosporascus ibericus</name>
    <dbReference type="NCBI Taxonomy" id="155417"/>
    <lineage>
        <taxon>Eukaryota</taxon>
        <taxon>Fungi</taxon>
        <taxon>Dikarya</taxon>
        <taxon>Ascomycota</taxon>
        <taxon>Pezizomycotina</taxon>
        <taxon>Sordariomycetes</taxon>
        <taxon>Xylariomycetidae</taxon>
        <taxon>Xylariales</taxon>
        <taxon>Xylariales incertae sedis</taxon>
        <taxon>Monosporascus</taxon>
    </lineage>
</organism>
<feature type="compositionally biased region" description="Basic and acidic residues" evidence="1">
    <location>
        <begin position="141"/>
        <end position="150"/>
    </location>
</feature>
<evidence type="ECO:0000313" key="3">
    <source>
        <dbReference type="Proteomes" id="UP000293360"/>
    </source>
</evidence>
<sequence>MERPTATQVRRRRRPALSCAGVARSNATTTTPAHVFVRQISQCIYGIEPEPRSRDRQGPGPAPGPERGSAQESTASPAAPARPQTQGEIQVASGSVPRTTAAAVITPVSLGRSETRPRAAEDAGQAPDMREMMQRIQRLDEASAPHFRPDGDDDGVTARGRSEAGGGHRQSLTRPPPDGPHGSSDWKVVLNKSRDLDRSQAVGSALVFTPIISCYRAMTGGGDVDSITTPPQTTETALLLAQARELLRKCKERAQRLKVSRPSRSLPAPQIGLVPPARDVADVMSQTESSAMDLRLQVLLAIGIGSSLHEHGDADAALRNMEVVHQWIFAAQTWLSGPLEKDRLNIAGLQITA</sequence>
<evidence type="ECO:0000313" key="2">
    <source>
        <dbReference type="EMBL" id="RYO78187.1"/>
    </source>
</evidence>
<dbReference type="EMBL" id="QJNU01001219">
    <property type="protein sequence ID" value="RYO78187.1"/>
    <property type="molecule type" value="Genomic_DNA"/>
</dbReference>
<name>A0A4Q4SW05_9PEZI</name>
<comment type="caution">
    <text evidence="2">The sequence shown here is derived from an EMBL/GenBank/DDBJ whole genome shotgun (WGS) entry which is preliminary data.</text>
</comment>
<evidence type="ECO:0008006" key="4">
    <source>
        <dbReference type="Google" id="ProtNLM"/>
    </source>
</evidence>
<gene>
    <name evidence="2" type="ORF">DL764_010139</name>
</gene>
<dbReference type="AlphaFoldDB" id="A0A4Q4SW05"/>
<reference evidence="2 3" key="1">
    <citation type="submission" date="2018-06" db="EMBL/GenBank/DDBJ databases">
        <title>Complete Genomes of Monosporascus.</title>
        <authorList>
            <person name="Robinson A.J."/>
            <person name="Natvig D.O."/>
        </authorList>
    </citation>
    <scope>NUCLEOTIDE SEQUENCE [LARGE SCALE GENOMIC DNA]</scope>
    <source>
        <strain evidence="2 3">CBS 110550</strain>
    </source>
</reference>
<feature type="compositionally biased region" description="Polar residues" evidence="1">
    <location>
        <begin position="83"/>
        <end position="98"/>
    </location>
</feature>
<proteinExistence type="predicted"/>